<keyword evidence="3" id="KW-1185">Reference proteome</keyword>
<proteinExistence type="predicted"/>
<dbReference type="AlphaFoldDB" id="A0A7W7RC07"/>
<protein>
    <recommendedName>
        <fullName evidence="1">Helicase XPB/Ssl2 N-terminal domain-containing protein</fullName>
    </recommendedName>
</protein>
<dbReference type="EMBL" id="JACHJV010000004">
    <property type="protein sequence ID" value="MBB4929075.1"/>
    <property type="molecule type" value="Genomic_DNA"/>
</dbReference>
<reference evidence="2 3" key="1">
    <citation type="submission" date="2020-08" db="EMBL/GenBank/DDBJ databases">
        <title>Sequencing the genomes of 1000 actinobacteria strains.</title>
        <authorList>
            <person name="Klenk H.-P."/>
        </authorList>
    </citation>
    <scope>NUCLEOTIDE SEQUENCE [LARGE SCALE GENOMIC DNA]</scope>
    <source>
        <strain evidence="2 3">DSM 41654</strain>
    </source>
</reference>
<comment type="caution">
    <text evidence="2">The sequence shown here is derived from an EMBL/GenBank/DDBJ whole genome shotgun (WGS) entry which is preliminary data.</text>
</comment>
<feature type="domain" description="Helicase XPB/Ssl2 N-terminal" evidence="1">
    <location>
        <begin position="426"/>
        <end position="546"/>
    </location>
</feature>
<dbReference type="Pfam" id="PF13625">
    <property type="entry name" value="Helicase_C_3"/>
    <property type="match status" value="1"/>
</dbReference>
<name>A0A7W7RC07_KITKI</name>
<evidence type="ECO:0000313" key="3">
    <source>
        <dbReference type="Proteomes" id="UP000540506"/>
    </source>
</evidence>
<gene>
    <name evidence="2" type="ORF">FHR34_008174</name>
</gene>
<evidence type="ECO:0000259" key="1">
    <source>
        <dbReference type="Pfam" id="PF13625"/>
    </source>
</evidence>
<dbReference type="RefSeq" id="WP_184947053.1">
    <property type="nucleotide sequence ID" value="NZ_JACHJV010000004.1"/>
</dbReference>
<evidence type="ECO:0000313" key="2">
    <source>
        <dbReference type="EMBL" id="MBB4929075.1"/>
    </source>
</evidence>
<dbReference type="InterPro" id="IPR032830">
    <property type="entry name" value="XPB/Ssl2_N"/>
</dbReference>
<dbReference type="Proteomes" id="UP000540506">
    <property type="component" value="Unassembled WGS sequence"/>
</dbReference>
<sequence>MKDQIRSLQRLLAALSSRERAALLAARPAVLQQPRPRTLHQLAARLLGTASLSRSALNLGEQQFLEAAVAAADHARGPGLPFVCGRRDLEQLLGVGRGVTADRFAEVLRSLTALTLAWPDGDRVWLHPDATVLFPTALGRSAHGRPPLPAAAPLVVAAPTPEFRPATGDGHGSGAAALHFLDKVLGAFTEPWPALKQGGLSVRDVRRLARILHCPEQESRLWLHLAVTLDLVTERHGRWICTERVPGWLRTPPADRLAYLAVALADVQILPGLPTQDPKLLNQSFATTGPSTHYNAATLRLSANYSAATLRRTVLDVLAELPAGQAADDGPALAAAVHYRAPHLFGPYDPTKPPVPPRPDPYGHWPKPNVAEVTAAVLRETELLALTDRGTLTDLGRAFRRDPGDHAALRAAAEAALPLQEKATILADHTVLVPGTPSPALAELLRDACDLEFRDVRTETHRITPGSVRAYFDQRPGTDPQQLLDALSTRSTTPLPQTVTYLVRDTAARHGHITVAKAGTVLDVRDPVLATELVHHRDLAHLMLRQAGPTVLLSPLQQGPVLEALRAAGYAPNSELKPSAARAADRSEAMYELPQLLLPPPRRRRGPGVAAPGEWLADLSVDEHEPVGELARFIYNRAPSLGANDCNVLATALGAGTTVHVEYRTPARTHASVTVRGPRLDHADRLTSAAGRTPLPLSLSGLQLVLAVPDGRGRPVRGK</sequence>
<accession>A0A7W7RC07</accession>
<organism evidence="2 3">
    <name type="scientific">Kitasatospora kifunensis</name>
    <name type="common">Streptomyces kifunensis</name>
    <dbReference type="NCBI Taxonomy" id="58351"/>
    <lineage>
        <taxon>Bacteria</taxon>
        <taxon>Bacillati</taxon>
        <taxon>Actinomycetota</taxon>
        <taxon>Actinomycetes</taxon>
        <taxon>Kitasatosporales</taxon>
        <taxon>Streptomycetaceae</taxon>
        <taxon>Kitasatospora</taxon>
    </lineage>
</organism>